<evidence type="ECO:0000313" key="8">
    <source>
        <dbReference type="Proteomes" id="UP000245252"/>
    </source>
</evidence>
<dbReference type="GO" id="GO:0016020">
    <property type="term" value="C:membrane"/>
    <property type="evidence" value="ECO:0007669"/>
    <property type="project" value="UniProtKB-SubCell"/>
</dbReference>
<evidence type="ECO:0000313" key="7">
    <source>
        <dbReference type="EMBL" id="PWE54679.1"/>
    </source>
</evidence>
<organism evidence="7 8">
    <name type="scientific">Metarhizobium album</name>
    <dbReference type="NCBI Taxonomy" id="2182425"/>
    <lineage>
        <taxon>Bacteria</taxon>
        <taxon>Pseudomonadati</taxon>
        <taxon>Pseudomonadota</taxon>
        <taxon>Alphaproteobacteria</taxon>
        <taxon>Hyphomicrobiales</taxon>
        <taxon>Rhizobiaceae</taxon>
        <taxon>Metarhizobium</taxon>
    </lineage>
</organism>
<dbReference type="AlphaFoldDB" id="A0A2U2DN62"/>
<dbReference type="RefSeq" id="WP_109459899.1">
    <property type="nucleotide sequence ID" value="NZ_QFBC01000009.1"/>
</dbReference>
<dbReference type="Proteomes" id="UP000245252">
    <property type="component" value="Unassembled WGS sequence"/>
</dbReference>
<protein>
    <submittedName>
        <fullName evidence="7">NnrU family protein</fullName>
    </submittedName>
</protein>
<feature type="transmembrane region" description="Helical" evidence="5">
    <location>
        <begin position="68"/>
        <end position="90"/>
    </location>
</feature>
<dbReference type="OrthoDB" id="7828645at2"/>
<comment type="caution">
    <text evidence="7">The sequence shown here is derived from an EMBL/GenBank/DDBJ whole genome shotgun (WGS) entry which is preliminary data.</text>
</comment>
<keyword evidence="8" id="KW-1185">Reference proteome</keyword>
<keyword evidence="3 5" id="KW-1133">Transmembrane helix</keyword>
<keyword evidence="2 5" id="KW-0812">Transmembrane</keyword>
<evidence type="ECO:0000256" key="2">
    <source>
        <dbReference type="ARBA" id="ARBA00022692"/>
    </source>
</evidence>
<dbReference type="EMBL" id="QFBC01000009">
    <property type="protein sequence ID" value="PWE54679.1"/>
    <property type="molecule type" value="Genomic_DNA"/>
</dbReference>
<proteinExistence type="predicted"/>
<dbReference type="Pfam" id="PF07298">
    <property type="entry name" value="NnrU"/>
    <property type="match status" value="1"/>
</dbReference>
<evidence type="ECO:0000259" key="6">
    <source>
        <dbReference type="Pfam" id="PF07298"/>
    </source>
</evidence>
<feature type="domain" description="NnrU" evidence="6">
    <location>
        <begin position="4"/>
        <end position="222"/>
    </location>
</feature>
<sequence length="230" mass="24968">MTGLFAAFILFVALHSVPAIPAIRTRIIERVGRPAYFAGYSTVSTALLVWLFYEALNTEYIELWAPAAWQVTVTLLLAPLGIFFVIAGLVSPNPFSVSLRQEGLSQGAIVNITRHPVLWGFVFWAAGHVFPNGDLRSLILFGGFALFAAGGLAMTERRARARLRTEWPANAKGSAILPFVAILRRQRTFRIDGPMLVAAIGTALISFWLLYGGHAALVGADPIATLHALP</sequence>
<evidence type="ECO:0000256" key="4">
    <source>
        <dbReference type="ARBA" id="ARBA00023136"/>
    </source>
</evidence>
<feature type="transmembrane region" description="Helical" evidence="5">
    <location>
        <begin position="138"/>
        <end position="155"/>
    </location>
</feature>
<keyword evidence="4 5" id="KW-0472">Membrane</keyword>
<gene>
    <name evidence="7" type="ORF">DEM27_19385</name>
</gene>
<evidence type="ECO:0000256" key="3">
    <source>
        <dbReference type="ARBA" id="ARBA00022989"/>
    </source>
</evidence>
<dbReference type="Gene3D" id="1.20.120.1630">
    <property type="match status" value="1"/>
</dbReference>
<reference evidence="7 8" key="1">
    <citation type="submission" date="2018-05" db="EMBL/GenBank/DDBJ databases">
        <title>The draft genome of strain NS-104.</title>
        <authorList>
            <person name="Hang P."/>
            <person name="Jiang J."/>
        </authorList>
    </citation>
    <scope>NUCLEOTIDE SEQUENCE [LARGE SCALE GENOMIC DNA]</scope>
    <source>
        <strain evidence="7 8">NS-104</strain>
    </source>
</reference>
<evidence type="ECO:0000256" key="5">
    <source>
        <dbReference type="SAM" id="Phobius"/>
    </source>
</evidence>
<name>A0A2U2DN62_9HYPH</name>
<accession>A0A2U2DN62</accession>
<feature type="transmembrane region" description="Helical" evidence="5">
    <location>
        <begin position="193"/>
        <end position="211"/>
    </location>
</feature>
<dbReference type="InterPro" id="IPR009915">
    <property type="entry name" value="NnrU_dom"/>
</dbReference>
<feature type="transmembrane region" description="Helical" evidence="5">
    <location>
        <begin position="35"/>
        <end position="56"/>
    </location>
</feature>
<evidence type="ECO:0000256" key="1">
    <source>
        <dbReference type="ARBA" id="ARBA00004141"/>
    </source>
</evidence>
<comment type="subcellular location">
    <subcellularLocation>
        <location evidence="1">Membrane</location>
        <topology evidence="1">Multi-pass membrane protein</topology>
    </subcellularLocation>
</comment>